<dbReference type="EMBL" id="DAASNA010000047">
    <property type="protein sequence ID" value="HAE6198071.1"/>
    <property type="molecule type" value="Genomic_DNA"/>
</dbReference>
<comment type="caution">
    <text evidence="2">The sequence shown here is derived from an EMBL/GenBank/DDBJ whole genome shotgun (WGS) entry which is preliminary data.</text>
</comment>
<protein>
    <submittedName>
        <fullName evidence="2">Uncharacterized protein</fullName>
    </submittedName>
</protein>
<evidence type="ECO:0000313" key="2">
    <source>
        <dbReference type="EMBL" id="HAE6198071.1"/>
    </source>
</evidence>
<keyword evidence="1" id="KW-0472">Membrane</keyword>
<name>A0A734FUZ3_SALET</name>
<reference evidence="2" key="2">
    <citation type="submission" date="2018-07" db="EMBL/GenBank/DDBJ databases">
        <authorList>
            <consortium name="NCBI Pathogen Detection Project"/>
        </authorList>
    </citation>
    <scope>NUCLEOTIDE SEQUENCE</scope>
    <source>
        <strain evidence="2">10-8458</strain>
    </source>
</reference>
<feature type="transmembrane region" description="Helical" evidence="1">
    <location>
        <begin position="12"/>
        <end position="28"/>
    </location>
</feature>
<gene>
    <name evidence="2" type="ORF">G4I95_005400</name>
</gene>
<reference evidence="2" key="1">
    <citation type="journal article" date="2018" name="Genome Biol.">
        <title>SKESA: strategic k-mer extension for scrupulous assemblies.</title>
        <authorList>
            <person name="Souvorov A."/>
            <person name="Agarwala R."/>
            <person name="Lipman D.J."/>
        </authorList>
    </citation>
    <scope>NUCLEOTIDE SEQUENCE</scope>
    <source>
        <strain evidence="2">10-8458</strain>
    </source>
</reference>
<sequence length="560" mass="60677">MRLDRGSWFRRLTVYYLCSCVVFVSFPRRTEAAFPLAIPLVMAAVPAGTSSLSAISGVTLSYIAYTLGITAVATTAAGVALEYNGRTSSSTGANLRQDGIPVAASTMISMGITQPSDWDMPYYGGRLVNVTSPGQLASVAPGLVNSPSLYSPPSLLNPVPVYIPPKPVITYPSAPSGVNFTVYPGGVYNVKSDVVSDDVNPEHMRYISASDVNELADFILANNKTKTDYAFERIRDGYSALYYGGRINDHGTYRDGYSCGDLLSPLEYPQIASSVTSSSQTGRYMINGTVKTLPVLSHIQIYVPAVSYTCFFPQPAGGLTSLSNYVGSTVIADITVSPNPSFIDTSGSNQDTGNSQLLPPLGQIPGIQEEFRYRALTPAQIASFINTAWQQASTREDYKGIPYSSSIAATPQLIKDIMDARGMSLSLTSLFEPVGKAGYWDIPVYNVTLNQYVSITNIEADPVIDFGPNPGITPPELPPAAGFEKPLAPILNIMPFMREIKLPQKAYFCPTFNYDIPLINISGQFDAHCRILSPLTPVISQFFVIIWTLLALFIVLRRRG</sequence>
<dbReference type="AlphaFoldDB" id="A0A734FUZ3"/>
<proteinExistence type="predicted"/>
<evidence type="ECO:0000256" key="1">
    <source>
        <dbReference type="SAM" id="Phobius"/>
    </source>
</evidence>
<keyword evidence="1" id="KW-0812">Transmembrane</keyword>
<feature type="transmembrane region" description="Helical" evidence="1">
    <location>
        <begin position="34"/>
        <end position="55"/>
    </location>
</feature>
<accession>A0A734FUZ3</accession>
<keyword evidence="1" id="KW-1133">Transmembrane helix</keyword>
<organism evidence="2">
    <name type="scientific">Salmonella enterica subsp. enterica serovar Lattenkamp</name>
    <dbReference type="NCBI Taxonomy" id="2564671"/>
    <lineage>
        <taxon>Bacteria</taxon>
        <taxon>Pseudomonadati</taxon>
        <taxon>Pseudomonadota</taxon>
        <taxon>Gammaproteobacteria</taxon>
        <taxon>Enterobacterales</taxon>
        <taxon>Enterobacteriaceae</taxon>
        <taxon>Salmonella</taxon>
    </lineage>
</organism>
<feature type="transmembrane region" description="Helical" evidence="1">
    <location>
        <begin position="62"/>
        <end position="81"/>
    </location>
</feature>
<feature type="transmembrane region" description="Helical" evidence="1">
    <location>
        <begin position="538"/>
        <end position="556"/>
    </location>
</feature>